<evidence type="ECO:0008006" key="5">
    <source>
        <dbReference type="Google" id="ProtNLM"/>
    </source>
</evidence>
<reference evidence="3" key="2">
    <citation type="submission" date="2025-05" db="UniProtKB">
        <authorList>
            <consortium name="EnsemblMetazoa"/>
        </authorList>
    </citation>
    <scope>IDENTIFICATION</scope>
    <source>
        <strain evidence="3">Foshan</strain>
    </source>
</reference>
<sequence length="831" mass="96610">MHLEREIAEKYGSHVRELLRQYQKTAMVLARTSNQIKFLLNCRKCKVLPICLNYKVHVNLRNEKSHRQLEKVLFRQKIRVLSIMVADGKRTSTWTKKTKADLRNKLERVLEREDFERTTKMVESRTARVYMTTKEKEMKKMEMLKKKRIAELSHEATWVENTTNTPLPDYLERTLMLGPNYNVPNREKFPYIETVAEIEKAIKPKENVDEIRAEVTTAMSNFINYNNQPRHHQQEWIAKDVGRSRKFLKENPTILITKADKGNKTVILSAEEYETKMEEMLQDATTYQKINYDPTARVSRKIKSILDGWKDSKYIDAKTHRKLNISDCNPPRIYGLPKTHKQGRPLRPVVSTIGSTTYRLAQFLSNILGKIVGKTENHVVNSFTFATEVTGVQTDEDEVMFSLDVTSLYTNVPVEYALECINRRWNELEDHTPIDKNSFTAAVKLVLGSTFFAYKGTFYKQTFGVPMGSPLSPVVANLVMERLEQESMRTLEEKQISLKVYRRYVDDCFCIAKEAHINMIVDVFNEFHDKLKFTVEREDNDKLKFLDMTLQRTNGKITKIWTPKQTNGRYLDFHSESPFQHKKNTAIALIDRAIKLTDASERPKTITTVKQILLKNHYPKWFITKLLKNRTHQHYNTIQWEETGRKEMKFVSTPYIPCLSEKLSKILNKHNITLAHKPRDKIKNTVFSRLKDPIPKLKTKNVVYAVPCGTEDGKVYVGQTGRMLKTRINEHQNNIRKKESKTGLTQHHLDEGHNFDFANTEILERIDNQASRTIAEAFHIKLLGDDKIVNMQRECGGIDSAYNGLVGKIRTLSTHTSRPNRVTQPNQHEDG</sequence>
<dbReference type="InterPro" id="IPR043502">
    <property type="entry name" value="DNA/RNA_pol_sf"/>
</dbReference>
<evidence type="ECO:0000259" key="1">
    <source>
        <dbReference type="PROSITE" id="PS50164"/>
    </source>
</evidence>
<dbReference type="PROSITE" id="PS50878">
    <property type="entry name" value="RT_POL"/>
    <property type="match status" value="1"/>
</dbReference>
<dbReference type="InterPro" id="IPR000305">
    <property type="entry name" value="GIY-YIG_endonuc"/>
</dbReference>
<dbReference type="PANTHER" id="PTHR21301">
    <property type="entry name" value="REVERSE TRANSCRIPTASE"/>
    <property type="match status" value="1"/>
</dbReference>
<feature type="domain" description="GIY-YIG" evidence="1">
    <location>
        <begin position="699"/>
        <end position="789"/>
    </location>
</feature>
<protein>
    <recommendedName>
        <fullName evidence="5">Reverse transcriptase domain-containing protein</fullName>
    </recommendedName>
</protein>
<keyword evidence="4" id="KW-1185">Reference proteome</keyword>
<dbReference type="Pfam" id="PF00078">
    <property type="entry name" value="RVT_1"/>
    <property type="match status" value="1"/>
</dbReference>
<dbReference type="CDD" id="cd00304">
    <property type="entry name" value="RT_like"/>
    <property type="match status" value="1"/>
</dbReference>
<dbReference type="InterPro" id="IPR000477">
    <property type="entry name" value="RT_dom"/>
</dbReference>
<dbReference type="GeneID" id="134287025"/>
<dbReference type="Pfam" id="PF26215">
    <property type="entry name" value="HTH_animal"/>
    <property type="match status" value="1"/>
</dbReference>
<dbReference type="Gene3D" id="3.40.1440.10">
    <property type="entry name" value="GIY-YIG endonuclease"/>
    <property type="match status" value="1"/>
</dbReference>
<dbReference type="SUPFAM" id="SSF56672">
    <property type="entry name" value="DNA/RNA polymerases"/>
    <property type="match status" value="1"/>
</dbReference>
<name>A0ABM1XP28_AEDAL</name>
<dbReference type="SMART" id="SM00465">
    <property type="entry name" value="GIYc"/>
    <property type="match status" value="1"/>
</dbReference>
<evidence type="ECO:0000313" key="4">
    <source>
        <dbReference type="Proteomes" id="UP000069940"/>
    </source>
</evidence>
<evidence type="ECO:0000313" key="3">
    <source>
        <dbReference type="EnsemblMetazoa" id="AALFPA23_001479.P38642"/>
    </source>
</evidence>
<dbReference type="CDD" id="cd10442">
    <property type="entry name" value="GIY-YIG_PLEs"/>
    <property type="match status" value="1"/>
</dbReference>
<accession>A0ABM1XP28</accession>
<organism evidence="3 4">
    <name type="scientific">Aedes albopictus</name>
    <name type="common">Asian tiger mosquito</name>
    <name type="synonym">Stegomyia albopicta</name>
    <dbReference type="NCBI Taxonomy" id="7160"/>
    <lineage>
        <taxon>Eukaryota</taxon>
        <taxon>Metazoa</taxon>
        <taxon>Ecdysozoa</taxon>
        <taxon>Arthropoda</taxon>
        <taxon>Hexapoda</taxon>
        <taxon>Insecta</taxon>
        <taxon>Pterygota</taxon>
        <taxon>Neoptera</taxon>
        <taxon>Endopterygota</taxon>
        <taxon>Diptera</taxon>
        <taxon>Nematocera</taxon>
        <taxon>Culicoidea</taxon>
        <taxon>Culicidae</taxon>
        <taxon>Culicinae</taxon>
        <taxon>Aedini</taxon>
        <taxon>Aedes</taxon>
        <taxon>Stegomyia</taxon>
    </lineage>
</organism>
<evidence type="ECO:0000259" key="2">
    <source>
        <dbReference type="PROSITE" id="PS50878"/>
    </source>
</evidence>
<dbReference type="RefSeq" id="XP_062704715.1">
    <property type="nucleotide sequence ID" value="XM_062848731.1"/>
</dbReference>
<dbReference type="InterPro" id="IPR058912">
    <property type="entry name" value="HTH_animal"/>
</dbReference>
<reference evidence="4" key="1">
    <citation type="journal article" date="2015" name="Proc. Natl. Acad. Sci. U.S.A.">
        <title>Genome sequence of the Asian Tiger mosquito, Aedes albopictus, reveals insights into its biology, genetics, and evolution.</title>
        <authorList>
            <person name="Chen X.G."/>
            <person name="Jiang X."/>
            <person name="Gu J."/>
            <person name="Xu M."/>
            <person name="Wu Y."/>
            <person name="Deng Y."/>
            <person name="Zhang C."/>
            <person name="Bonizzoni M."/>
            <person name="Dermauw W."/>
            <person name="Vontas J."/>
            <person name="Armbruster P."/>
            <person name="Huang X."/>
            <person name="Yang Y."/>
            <person name="Zhang H."/>
            <person name="He W."/>
            <person name="Peng H."/>
            <person name="Liu Y."/>
            <person name="Wu K."/>
            <person name="Chen J."/>
            <person name="Lirakis M."/>
            <person name="Topalis P."/>
            <person name="Van Leeuwen T."/>
            <person name="Hall A.B."/>
            <person name="Jiang X."/>
            <person name="Thorpe C."/>
            <person name="Mueller R.L."/>
            <person name="Sun C."/>
            <person name="Waterhouse R.M."/>
            <person name="Yan G."/>
            <person name="Tu Z.J."/>
            <person name="Fang X."/>
            <person name="James A.A."/>
        </authorList>
    </citation>
    <scope>NUCLEOTIDE SEQUENCE [LARGE SCALE GENOMIC DNA]</scope>
    <source>
        <strain evidence="4">Foshan</strain>
    </source>
</reference>
<proteinExistence type="predicted"/>
<dbReference type="PROSITE" id="PS50164">
    <property type="entry name" value="GIY_YIG"/>
    <property type="match status" value="1"/>
</dbReference>
<dbReference type="PANTHER" id="PTHR21301:SF10">
    <property type="entry name" value="REVERSE TRANSCRIPTASE DOMAIN-CONTAINING PROTEIN"/>
    <property type="match status" value="1"/>
</dbReference>
<dbReference type="Proteomes" id="UP000069940">
    <property type="component" value="Unassembled WGS sequence"/>
</dbReference>
<dbReference type="EnsemblMetazoa" id="AALFPA23_001479.R38642">
    <property type="protein sequence ID" value="AALFPA23_001479.P38642"/>
    <property type="gene ID" value="AALFPA23_001479"/>
</dbReference>
<feature type="domain" description="Reverse transcriptase" evidence="2">
    <location>
        <begin position="317"/>
        <end position="575"/>
    </location>
</feature>
<dbReference type="InterPro" id="IPR035901">
    <property type="entry name" value="GIY-YIG_endonuc_sf"/>
</dbReference>